<dbReference type="AlphaFoldDB" id="A0A0L8FZT2"/>
<dbReference type="InterPro" id="IPR022764">
    <property type="entry name" value="Peptidase_S54_rhomboid_dom"/>
</dbReference>
<comment type="subcellular location">
    <subcellularLocation>
        <location evidence="1">Membrane</location>
        <topology evidence="1">Multi-pass membrane protein</topology>
    </subcellularLocation>
</comment>
<dbReference type="KEGG" id="obi:106880131"/>
<feature type="transmembrane region" description="Helical" evidence="8">
    <location>
        <begin position="185"/>
        <end position="214"/>
    </location>
</feature>
<feature type="transmembrane region" description="Helical" evidence="8">
    <location>
        <begin position="47"/>
        <end position="68"/>
    </location>
</feature>
<keyword evidence="7 8" id="KW-0472">Membrane</keyword>
<dbReference type="Gene3D" id="1.20.1540.10">
    <property type="entry name" value="Rhomboid-like"/>
    <property type="match status" value="1"/>
</dbReference>
<dbReference type="OMA" id="MEACADM"/>
<dbReference type="GO" id="GO:0004252">
    <property type="term" value="F:serine-type endopeptidase activity"/>
    <property type="evidence" value="ECO:0007669"/>
    <property type="project" value="InterPro"/>
</dbReference>
<keyword evidence="4 8" id="KW-0812">Transmembrane</keyword>
<proteinExistence type="inferred from homology"/>
<dbReference type="InterPro" id="IPR035952">
    <property type="entry name" value="Rhomboid-like_sf"/>
</dbReference>
<evidence type="ECO:0000259" key="9">
    <source>
        <dbReference type="Pfam" id="PF01694"/>
    </source>
</evidence>
<feature type="domain" description="Peptidase S54 rhomboid" evidence="9">
    <location>
        <begin position="72"/>
        <end position="214"/>
    </location>
</feature>
<dbReference type="Pfam" id="PF01694">
    <property type="entry name" value="Rhomboid"/>
    <property type="match status" value="1"/>
</dbReference>
<dbReference type="PANTHER" id="PTHR43066">
    <property type="entry name" value="RHOMBOID-RELATED PROTEIN"/>
    <property type="match status" value="1"/>
</dbReference>
<feature type="transmembrane region" description="Helical" evidence="8">
    <location>
        <begin position="111"/>
        <end position="133"/>
    </location>
</feature>
<feature type="transmembrane region" description="Helical" evidence="8">
    <location>
        <begin position="145"/>
        <end position="165"/>
    </location>
</feature>
<dbReference type="STRING" id="37653.A0A0L8FZT2"/>
<evidence type="ECO:0000256" key="4">
    <source>
        <dbReference type="ARBA" id="ARBA00022692"/>
    </source>
</evidence>
<dbReference type="FunFam" id="1.20.1540.10:FF:000008">
    <property type="entry name" value="RHOMBOID-like protein 13"/>
    <property type="match status" value="1"/>
</dbReference>
<protein>
    <recommendedName>
        <fullName evidence="9">Peptidase S54 rhomboid domain-containing protein</fullName>
    </recommendedName>
</protein>
<keyword evidence="3" id="KW-0645">Protease</keyword>
<evidence type="ECO:0000256" key="1">
    <source>
        <dbReference type="ARBA" id="ARBA00004141"/>
    </source>
</evidence>
<keyword evidence="5" id="KW-0378">Hydrolase</keyword>
<evidence type="ECO:0000256" key="2">
    <source>
        <dbReference type="ARBA" id="ARBA00009045"/>
    </source>
</evidence>
<evidence type="ECO:0000256" key="6">
    <source>
        <dbReference type="ARBA" id="ARBA00022989"/>
    </source>
</evidence>
<dbReference type="EMBL" id="KQ424993">
    <property type="protein sequence ID" value="KOF70173.1"/>
    <property type="molecule type" value="Genomic_DNA"/>
</dbReference>
<dbReference type="PANTHER" id="PTHR43066:SF1">
    <property type="entry name" value="RHOMBOID PROTEIN 2"/>
    <property type="match status" value="1"/>
</dbReference>
<sequence length="272" mass="31477">MDRRGRGSFFILLQLLNHLMYLGGFSVIPPVTLFVTLVNVAVHFENFFMPVSIFPSVETACISVFHVWTHLQWKRLIYGAFFHLDDLHLYYNMVSFLSKGIRLEKRLSSQHFGFLLVFCTVASGVVLIALNILMMMLTNDTSYELTCAVGFSAVIFAIKVVLNYMNPQEQHAYGGFLIPYKYIHWLEVVMIQLIVPQASFLGHISGIIVGLIYCKTPLKDIFSRIFPPDQRSESEQENTYSGNRYNQYPGYQPHYDAYQSPYTPYGFRQRRF</sequence>
<gene>
    <name evidence="10" type="ORF">OCBIM_22003351mg</name>
</gene>
<evidence type="ECO:0000256" key="3">
    <source>
        <dbReference type="ARBA" id="ARBA00022670"/>
    </source>
</evidence>
<accession>A0A0L8FZT2</accession>
<organism evidence="10">
    <name type="scientific">Octopus bimaculoides</name>
    <name type="common">California two-spotted octopus</name>
    <dbReference type="NCBI Taxonomy" id="37653"/>
    <lineage>
        <taxon>Eukaryota</taxon>
        <taxon>Metazoa</taxon>
        <taxon>Spiralia</taxon>
        <taxon>Lophotrochozoa</taxon>
        <taxon>Mollusca</taxon>
        <taxon>Cephalopoda</taxon>
        <taxon>Coleoidea</taxon>
        <taxon>Octopodiformes</taxon>
        <taxon>Octopoda</taxon>
        <taxon>Incirrata</taxon>
        <taxon>Octopodidae</taxon>
        <taxon>Octopus</taxon>
    </lineage>
</organism>
<dbReference type="OrthoDB" id="10257275at2759"/>
<feature type="transmembrane region" description="Helical" evidence="8">
    <location>
        <begin position="21"/>
        <end position="41"/>
    </location>
</feature>
<dbReference type="GO" id="GO:0016020">
    <property type="term" value="C:membrane"/>
    <property type="evidence" value="ECO:0007669"/>
    <property type="project" value="UniProtKB-SubCell"/>
</dbReference>
<evidence type="ECO:0000313" key="10">
    <source>
        <dbReference type="EMBL" id="KOF70173.1"/>
    </source>
</evidence>
<evidence type="ECO:0000256" key="8">
    <source>
        <dbReference type="SAM" id="Phobius"/>
    </source>
</evidence>
<keyword evidence="6 8" id="KW-1133">Transmembrane helix</keyword>
<evidence type="ECO:0000256" key="5">
    <source>
        <dbReference type="ARBA" id="ARBA00022801"/>
    </source>
</evidence>
<evidence type="ECO:0000256" key="7">
    <source>
        <dbReference type="ARBA" id="ARBA00023136"/>
    </source>
</evidence>
<dbReference type="GO" id="GO:0006508">
    <property type="term" value="P:proteolysis"/>
    <property type="evidence" value="ECO:0007669"/>
    <property type="project" value="UniProtKB-KW"/>
</dbReference>
<comment type="similarity">
    <text evidence="2">Belongs to the peptidase S54 family.</text>
</comment>
<dbReference type="SUPFAM" id="SSF144091">
    <property type="entry name" value="Rhomboid-like"/>
    <property type="match status" value="1"/>
</dbReference>
<reference evidence="10" key="1">
    <citation type="submission" date="2015-07" db="EMBL/GenBank/DDBJ databases">
        <title>MeaNS - Measles Nucleotide Surveillance Program.</title>
        <authorList>
            <person name="Tran T."/>
            <person name="Druce J."/>
        </authorList>
    </citation>
    <scope>NUCLEOTIDE SEQUENCE</scope>
    <source>
        <strain evidence="10">UCB-OBI-ISO-001</strain>
        <tissue evidence="10">Gonad</tissue>
    </source>
</reference>
<name>A0A0L8FZT2_OCTBM</name>